<feature type="region of interest" description="Disordered" evidence="1">
    <location>
        <begin position="1"/>
        <end position="100"/>
    </location>
</feature>
<sequence>MSPLSQSAFAMSPVQRAPNTANVSWGSPRGTWTSPSAGAHPSDGGGWSGDDTVGGGISRGASPFSMDMQPPPGVLVGRRSAGDSADGESEAAAAGEIEPELISEDLPQLRIESTAELAALMAEIIITDDGEVLRTGGGSGGPMPPPYSSRSHLLHHGLHGHHKGGRALSRQGSRGWQPRLAIVREDAREANTSTSCSQQLLMEGVRFTAISEER</sequence>
<dbReference type="OrthoDB" id="552541at2759"/>
<name>A0A8J4CJ72_9CHLO</name>
<evidence type="ECO:0000313" key="2">
    <source>
        <dbReference type="EMBL" id="GIL80703.1"/>
    </source>
</evidence>
<dbReference type="Proteomes" id="UP000747110">
    <property type="component" value="Unassembled WGS sequence"/>
</dbReference>
<gene>
    <name evidence="2" type="ORF">Vretifemale_10009</name>
</gene>
<evidence type="ECO:0000313" key="3">
    <source>
        <dbReference type="Proteomes" id="UP000747110"/>
    </source>
</evidence>
<comment type="caution">
    <text evidence="2">The sequence shown here is derived from an EMBL/GenBank/DDBJ whole genome shotgun (WGS) entry which is preliminary data.</text>
</comment>
<protein>
    <submittedName>
        <fullName evidence="2">Uncharacterized protein</fullName>
    </submittedName>
</protein>
<feature type="non-terminal residue" evidence="2">
    <location>
        <position position="1"/>
    </location>
</feature>
<reference evidence="2" key="1">
    <citation type="journal article" date="2021" name="Proc. Natl. Acad. Sci. U.S.A.">
        <title>Three genomes in the algal genus Volvox reveal the fate of a haploid sex-determining region after a transition to homothallism.</title>
        <authorList>
            <person name="Yamamoto K."/>
            <person name="Hamaji T."/>
            <person name="Kawai-Toyooka H."/>
            <person name="Matsuzaki R."/>
            <person name="Takahashi F."/>
            <person name="Nishimura Y."/>
            <person name="Kawachi M."/>
            <person name="Noguchi H."/>
            <person name="Minakuchi Y."/>
            <person name="Umen J.G."/>
            <person name="Toyoda A."/>
            <person name="Nozaki H."/>
        </authorList>
    </citation>
    <scope>NUCLEOTIDE SEQUENCE</scope>
    <source>
        <strain evidence="2">NIES-3786</strain>
    </source>
</reference>
<proteinExistence type="predicted"/>
<dbReference type="EMBL" id="BNCP01000019">
    <property type="protein sequence ID" value="GIL80703.1"/>
    <property type="molecule type" value="Genomic_DNA"/>
</dbReference>
<feature type="compositionally biased region" description="Polar residues" evidence="1">
    <location>
        <begin position="17"/>
        <end position="36"/>
    </location>
</feature>
<feature type="compositionally biased region" description="Gly residues" evidence="1">
    <location>
        <begin position="43"/>
        <end position="58"/>
    </location>
</feature>
<keyword evidence="3" id="KW-1185">Reference proteome</keyword>
<evidence type="ECO:0000256" key="1">
    <source>
        <dbReference type="SAM" id="MobiDB-lite"/>
    </source>
</evidence>
<organism evidence="2 3">
    <name type="scientific">Volvox reticuliferus</name>
    <dbReference type="NCBI Taxonomy" id="1737510"/>
    <lineage>
        <taxon>Eukaryota</taxon>
        <taxon>Viridiplantae</taxon>
        <taxon>Chlorophyta</taxon>
        <taxon>core chlorophytes</taxon>
        <taxon>Chlorophyceae</taxon>
        <taxon>CS clade</taxon>
        <taxon>Chlamydomonadales</taxon>
        <taxon>Volvocaceae</taxon>
        <taxon>Volvox</taxon>
    </lineage>
</organism>
<accession>A0A8J4CJ72</accession>
<dbReference type="AlphaFoldDB" id="A0A8J4CJ72"/>